<sequence length="266" mass="30510">MASRIFYERVYRIEEDFEKISEELYDLEFSNFYSLENDEGKFLILVSDKPEELKYLEEKLTFSKEFVEQRKTNSEDWIKNIITKPFEYIKGVYVDPDHHDNINAEHVIRIVPGLAFGTGLHVTTKLAGEMLRKYLKPGMEVLDLGCGSGILSILAKKLGASKVLGVDNDKIAVEVARENVKLNNVENVEIRESNLLRNVTGKFDLIVSNILAEILIEALKDIKNYLKEDGIVILSGIIDSKLHLFENLNVIEHRRKAEWNSLVIKP</sequence>
<comment type="similarity">
    <text evidence="1 6">Belongs to the methyltransferase superfamily. PrmA family.</text>
</comment>
<keyword evidence="7" id="KW-0687">Ribonucleoprotein</keyword>
<evidence type="ECO:0000256" key="5">
    <source>
        <dbReference type="ARBA" id="ARBA00022691"/>
    </source>
</evidence>
<evidence type="ECO:0000256" key="2">
    <source>
        <dbReference type="ARBA" id="ARBA00022490"/>
    </source>
</evidence>
<evidence type="ECO:0000313" key="8">
    <source>
        <dbReference type="Proteomes" id="UP000242592"/>
    </source>
</evidence>
<comment type="catalytic activity">
    <reaction evidence="6">
        <text>L-lysyl-[protein] + 3 S-adenosyl-L-methionine = N(6),N(6),N(6)-trimethyl-L-lysyl-[protein] + 3 S-adenosyl-L-homocysteine + 3 H(+)</text>
        <dbReference type="Rhea" id="RHEA:54192"/>
        <dbReference type="Rhea" id="RHEA-COMP:9752"/>
        <dbReference type="Rhea" id="RHEA-COMP:13826"/>
        <dbReference type="ChEBI" id="CHEBI:15378"/>
        <dbReference type="ChEBI" id="CHEBI:29969"/>
        <dbReference type="ChEBI" id="CHEBI:57856"/>
        <dbReference type="ChEBI" id="CHEBI:59789"/>
        <dbReference type="ChEBI" id="CHEBI:61961"/>
    </reaction>
</comment>
<dbReference type="EMBL" id="FQXN01000002">
    <property type="protein sequence ID" value="SHH31116.1"/>
    <property type="molecule type" value="Genomic_DNA"/>
</dbReference>
<dbReference type="STRING" id="1123380.SAMN02745199_0688"/>
<keyword evidence="5 6" id="KW-0949">S-adenosyl-L-methionine</keyword>
<evidence type="ECO:0000313" key="7">
    <source>
        <dbReference type="EMBL" id="SHH31116.1"/>
    </source>
</evidence>
<keyword evidence="2 6" id="KW-0963">Cytoplasm</keyword>
<organism evidence="7 8">
    <name type="scientific">Thermosipho atlanticus DSM 15807</name>
    <dbReference type="NCBI Taxonomy" id="1123380"/>
    <lineage>
        <taxon>Bacteria</taxon>
        <taxon>Thermotogati</taxon>
        <taxon>Thermotogota</taxon>
        <taxon>Thermotogae</taxon>
        <taxon>Thermotogales</taxon>
        <taxon>Fervidobacteriaceae</taxon>
        <taxon>Thermosipho</taxon>
    </lineage>
</organism>
<name>A0A1M5RXZ1_9BACT</name>
<dbReference type="Proteomes" id="UP000242592">
    <property type="component" value="Unassembled WGS sequence"/>
</dbReference>
<evidence type="ECO:0000256" key="1">
    <source>
        <dbReference type="ARBA" id="ARBA00009741"/>
    </source>
</evidence>
<evidence type="ECO:0000256" key="6">
    <source>
        <dbReference type="HAMAP-Rule" id="MF_00735"/>
    </source>
</evidence>
<dbReference type="GO" id="GO:0005737">
    <property type="term" value="C:cytoplasm"/>
    <property type="evidence" value="ECO:0007669"/>
    <property type="project" value="UniProtKB-SubCell"/>
</dbReference>
<dbReference type="GO" id="GO:0032259">
    <property type="term" value="P:methylation"/>
    <property type="evidence" value="ECO:0007669"/>
    <property type="project" value="UniProtKB-KW"/>
</dbReference>
<feature type="binding site" evidence="6">
    <location>
        <position position="209"/>
    </location>
    <ligand>
        <name>S-adenosyl-L-methionine</name>
        <dbReference type="ChEBI" id="CHEBI:59789"/>
    </ligand>
</feature>
<keyword evidence="7" id="KW-0689">Ribosomal protein</keyword>
<dbReference type="PIRSF" id="PIRSF000401">
    <property type="entry name" value="RPL11_MTase"/>
    <property type="match status" value="1"/>
</dbReference>
<evidence type="ECO:0000256" key="4">
    <source>
        <dbReference type="ARBA" id="ARBA00022679"/>
    </source>
</evidence>
<feature type="binding site" evidence="6">
    <location>
        <position position="145"/>
    </location>
    <ligand>
        <name>S-adenosyl-L-methionine</name>
        <dbReference type="ChEBI" id="CHEBI:59789"/>
    </ligand>
</feature>
<comment type="function">
    <text evidence="6">Methylates ribosomal protein L11.</text>
</comment>
<comment type="subcellular location">
    <subcellularLocation>
        <location evidence="6">Cytoplasm</location>
    </subcellularLocation>
</comment>
<dbReference type="Pfam" id="PF06325">
    <property type="entry name" value="PrmA"/>
    <property type="match status" value="1"/>
</dbReference>
<dbReference type="GO" id="GO:0005840">
    <property type="term" value="C:ribosome"/>
    <property type="evidence" value="ECO:0007669"/>
    <property type="project" value="UniProtKB-KW"/>
</dbReference>
<keyword evidence="8" id="KW-1185">Reference proteome</keyword>
<dbReference type="PANTHER" id="PTHR43648:SF1">
    <property type="entry name" value="ELECTRON TRANSFER FLAVOPROTEIN BETA SUBUNIT LYSINE METHYLTRANSFERASE"/>
    <property type="match status" value="1"/>
</dbReference>
<dbReference type="HAMAP" id="MF_00735">
    <property type="entry name" value="Methyltr_PrmA"/>
    <property type="match status" value="1"/>
</dbReference>
<dbReference type="EC" id="2.1.1.-" evidence="6"/>
<dbReference type="SUPFAM" id="SSF53335">
    <property type="entry name" value="S-adenosyl-L-methionine-dependent methyltransferases"/>
    <property type="match status" value="1"/>
</dbReference>
<dbReference type="PANTHER" id="PTHR43648">
    <property type="entry name" value="ELECTRON TRANSFER FLAVOPROTEIN BETA SUBUNIT LYSINE METHYLTRANSFERASE"/>
    <property type="match status" value="1"/>
</dbReference>
<accession>A0A1M5RXZ1</accession>
<keyword evidence="3 6" id="KW-0489">Methyltransferase</keyword>
<dbReference type="AlphaFoldDB" id="A0A1M5RXZ1"/>
<feature type="binding site" evidence="6">
    <location>
        <position position="124"/>
    </location>
    <ligand>
        <name>S-adenosyl-L-methionine</name>
        <dbReference type="ChEBI" id="CHEBI:59789"/>
    </ligand>
</feature>
<dbReference type="Gene3D" id="3.40.50.150">
    <property type="entry name" value="Vaccinia Virus protein VP39"/>
    <property type="match status" value="1"/>
</dbReference>
<dbReference type="InterPro" id="IPR050078">
    <property type="entry name" value="Ribosomal_L11_MeTrfase_PrmA"/>
</dbReference>
<feature type="binding site" evidence="6">
    <location>
        <position position="167"/>
    </location>
    <ligand>
        <name>S-adenosyl-L-methionine</name>
        <dbReference type="ChEBI" id="CHEBI:59789"/>
    </ligand>
</feature>
<dbReference type="InterPro" id="IPR029063">
    <property type="entry name" value="SAM-dependent_MTases_sf"/>
</dbReference>
<protein>
    <recommendedName>
        <fullName evidence="6">Ribosomal protein L11 methyltransferase</fullName>
        <shortName evidence="6">L11 Mtase</shortName>
        <ecNumber evidence="6">2.1.1.-</ecNumber>
    </recommendedName>
</protein>
<evidence type="ECO:0000256" key="3">
    <source>
        <dbReference type="ARBA" id="ARBA00022603"/>
    </source>
</evidence>
<dbReference type="InterPro" id="IPR004498">
    <property type="entry name" value="Ribosomal_PrmA_MeTrfase"/>
</dbReference>
<dbReference type="RefSeq" id="WP_234946739.1">
    <property type="nucleotide sequence ID" value="NZ_FQXN01000002.1"/>
</dbReference>
<proteinExistence type="inferred from homology"/>
<reference evidence="8" key="1">
    <citation type="submission" date="2016-11" db="EMBL/GenBank/DDBJ databases">
        <authorList>
            <person name="Varghese N."/>
            <person name="Submissions S."/>
        </authorList>
    </citation>
    <scope>NUCLEOTIDE SEQUENCE [LARGE SCALE GENOMIC DNA]</scope>
    <source>
        <strain evidence="8">DSM 15807</strain>
    </source>
</reference>
<dbReference type="CDD" id="cd02440">
    <property type="entry name" value="AdoMet_MTases"/>
    <property type="match status" value="1"/>
</dbReference>
<dbReference type="GO" id="GO:0016279">
    <property type="term" value="F:protein-lysine N-methyltransferase activity"/>
    <property type="evidence" value="ECO:0007669"/>
    <property type="project" value="RHEA"/>
</dbReference>
<gene>
    <name evidence="6" type="primary">prmA</name>
    <name evidence="7" type="ORF">SAMN02745199_0688</name>
</gene>
<keyword evidence="4 6" id="KW-0808">Transferase</keyword>